<evidence type="ECO:0000313" key="2">
    <source>
        <dbReference type="Proteomes" id="UP000636709"/>
    </source>
</evidence>
<comment type="caution">
    <text evidence="1">The sequence shown here is derived from an EMBL/GenBank/DDBJ whole genome shotgun (WGS) entry which is preliminary data.</text>
</comment>
<dbReference type="AlphaFoldDB" id="A0A835AKX3"/>
<protein>
    <submittedName>
        <fullName evidence="1">Uncharacterized protein</fullName>
    </submittedName>
</protein>
<accession>A0A835AKX3</accession>
<organism evidence="1 2">
    <name type="scientific">Digitaria exilis</name>
    <dbReference type="NCBI Taxonomy" id="1010633"/>
    <lineage>
        <taxon>Eukaryota</taxon>
        <taxon>Viridiplantae</taxon>
        <taxon>Streptophyta</taxon>
        <taxon>Embryophyta</taxon>
        <taxon>Tracheophyta</taxon>
        <taxon>Spermatophyta</taxon>
        <taxon>Magnoliopsida</taxon>
        <taxon>Liliopsida</taxon>
        <taxon>Poales</taxon>
        <taxon>Poaceae</taxon>
        <taxon>PACMAD clade</taxon>
        <taxon>Panicoideae</taxon>
        <taxon>Panicodae</taxon>
        <taxon>Paniceae</taxon>
        <taxon>Anthephorinae</taxon>
        <taxon>Digitaria</taxon>
    </lineage>
</organism>
<reference evidence="1" key="1">
    <citation type="submission" date="2020-07" db="EMBL/GenBank/DDBJ databases">
        <title>Genome sequence and genetic diversity analysis of an under-domesticated orphan crop, white fonio (Digitaria exilis).</title>
        <authorList>
            <person name="Bennetzen J.L."/>
            <person name="Chen S."/>
            <person name="Ma X."/>
            <person name="Wang X."/>
            <person name="Yssel A.E.J."/>
            <person name="Chaluvadi S.R."/>
            <person name="Johnson M."/>
            <person name="Gangashetty P."/>
            <person name="Hamidou F."/>
            <person name="Sanogo M.D."/>
            <person name="Zwaenepoel A."/>
            <person name="Wallace J."/>
            <person name="Van De Peer Y."/>
            <person name="Van Deynze A."/>
        </authorList>
    </citation>
    <scope>NUCLEOTIDE SEQUENCE</scope>
    <source>
        <tissue evidence="1">Leaves</tissue>
    </source>
</reference>
<name>A0A835AKX3_9POAL</name>
<sequence length="51" mass="5697">MAWCCGSLWTPRHRHSCGTFQAYKAPCKRAPAPNNGPHRHHFTCALAHLGI</sequence>
<dbReference type="EMBL" id="JACEFO010002392">
    <property type="protein sequence ID" value="KAF8661727.1"/>
    <property type="molecule type" value="Genomic_DNA"/>
</dbReference>
<proteinExistence type="predicted"/>
<keyword evidence="2" id="KW-1185">Reference proteome</keyword>
<evidence type="ECO:0000313" key="1">
    <source>
        <dbReference type="EMBL" id="KAF8661727.1"/>
    </source>
</evidence>
<gene>
    <name evidence="1" type="ORF">HU200_056678</name>
</gene>
<dbReference type="Proteomes" id="UP000636709">
    <property type="component" value="Unassembled WGS sequence"/>
</dbReference>